<dbReference type="EMBL" id="CP001363">
    <property type="protein sequence ID" value="ACY90749.1"/>
    <property type="molecule type" value="Genomic_DNA"/>
</dbReference>
<organism evidence="1 2">
    <name type="scientific">Salmonella typhimurium (strain 14028s / SGSC 2262)</name>
    <dbReference type="NCBI Taxonomy" id="588858"/>
    <lineage>
        <taxon>Bacteria</taxon>
        <taxon>Pseudomonadati</taxon>
        <taxon>Pseudomonadota</taxon>
        <taxon>Gammaproteobacteria</taxon>
        <taxon>Enterobacterales</taxon>
        <taxon>Enterobacteriaceae</taxon>
        <taxon>Salmonella</taxon>
    </lineage>
</organism>
<dbReference type="HOGENOM" id="CLU_3348303_0_0_6"/>
<gene>
    <name evidence="1" type="ordered locus">STM14_4361</name>
</gene>
<reference evidence="1 2" key="1">
    <citation type="journal article" date="2010" name="J. Bacteriol.">
        <title>Short-term signatures of evolutionary change in the Salmonella enterica serovar typhimurium 14028 genome.</title>
        <authorList>
            <person name="Jarvik T."/>
            <person name="Smillie C."/>
            <person name="Groisman E.A."/>
            <person name="Ochman H."/>
        </authorList>
    </citation>
    <scope>NUCLEOTIDE SEQUENCE [LARGE SCALE GENOMIC DNA]</scope>
    <source>
        <strain evidence="2">14028s / SGSC 2262</strain>
    </source>
</reference>
<protein>
    <submittedName>
        <fullName evidence="1">Uncharacterized protein</fullName>
    </submittedName>
</protein>
<evidence type="ECO:0000313" key="1">
    <source>
        <dbReference type="EMBL" id="ACY90749.1"/>
    </source>
</evidence>
<dbReference type="AlphaFoldDB" id="A0A0F6B8A1"/>
<keyword evidence="2" id="KW-1185">Reference proteome</keyword>
<dbReference type="KEGG" id="seo:STM14_4361"/>
<name>A0A0F6B8A1_SALT1</name>
<sequence>MQSAELQGILPGKLIHMLNLMRFNFNVRFISVLSLVN</sequence>
<accession>A0A0F6B8A1</accession>
<dbReference type="PATRIC" id="fig|588858.6.peg.3981"/>
<evidence type="ECO:0000313" key="2">
    <source>
        <dbReference type="Proteomes" id="UP000002695"/>
    </source>
</evidence>
<dbReference type="Proteomes" id="UP000002695">
    <property type="component" value="Chromosome"/>
</dbReference>
<proteinExistence type="predicted"/>